<dbReference type="InterPro" id="IPR043837">
    <property type="entry name" value="Mtf2-like_C"/>
</dbReference>
<dbReference type="STRING" id="936435.F8PTY6"/>
<sequence>MLACRRLLPYTSFLERSFQRASSTNAPSGIPSSSQRPDSIFSKSESAWDHVFSDIKEMPPLLPSTVRNPLRANASESPASGRTRRQAMTAREISAFDDMFNTIFNAVSEQKAHSGDGSKAPDPLSTFGIGRSPQSGQMGDLLGKLRRHSKRLKWTSESDEELDRKKEEMDLCDTDHQLLEWALAEVFGESKRYEEAARKAISSGEQESPPMLQSSTYPHLVALLIRSFRDKYHDPHLALSIFEYARHLSIPSYVFGCTTPAYNELIETRWTCFRDLKGVHDALEEMRVNGIEPDNRTRKLVEALRREVGERNLWEEESSLGSGGMWSMLSKIEQLVRRESKKRATKQSLRRKKWVNDDEAWKNAALNPDKADGWEFDQWDSDQVKQLSTTSSNVSKQGMDGWLNLKQTEDKLDFR</sequence>
<feature type="region of interest" description="Disordered" evidence="1">
    <location>
        <begin position="59"/>
        <end position="87"/>
    </location>
</feature>
<feature type="region of interest" description="Disordered" evidence="1">
    <location>
        <begin position="111"/>
        <end position="140"/>
    </location>
</feature>
<feature type="domain" description="Mtf2-like C-terminal" evidence="2">
    <location>
        <begin position="159"/>
        <end position="334"/>
    </location>
</feature>
<dbReference type="InParanoid" id="F8PTY6"/>
<keyword evidence="4" id="KW-1185">Reference proteome</keyword>
<dbReference type="PANTHER" id="PTHR39468">
    <property type="entry name" value="CHROMOSOME 7, WHOLE GENOME SHOTGUN SEQUENCE"/>
    <property type="match status" value="1"/>
</dbReference>
<evidence type="ECO:0000259" key="2">
    <source>
        <dbReference type="Pfam" id="PF19189"/>
    </source>
</evidence>
<dbReference type="InterPro" id="IPR040009">
    <property type="entry name" value="Mtf2/C5D6.12-like"/>
</dbReference>
<evidence type="ECO:0000313" key="3">
    <source>
        <dbReference type="EMBL" id="EGN99611.1"/>
    </source>
</evidence>
<dbReference type="OrthoDB" id="2444174at2759"/>
<dbReference type="PANTHER" id="PTHR39468:SF1">
    <property type="entry name" value="MTF2-LIKE C-TERMINAL DOMAIN-CONTAINING PROTEIN"/>
    <property type="match status" value="1"/>
</dbReference>
<dbReference type="AlphaFoldDB" id="F8PTY6"/>
<feature type="region of interest" description="Disordered" evidence="1">
    <location>
        <begin position="21"/>
        <end position="40"/>
    </location>
</feature>
<evidence type="ECO:0000256" key="1">
    <source>
        <dbReference type="SAM" id="MobiDB-lite"/>
    </source>
</evidence>
<proteinExistence type="predicted"/>
<dbReference type="GO" id="GO:0005739">
    <property type="term" value="C:mitochondrion"/>
    <property type="evidence" value="ECO:0007669"/>
    <property type="project" value="InterPro"/>
</dbReference>
<dbReference type="Proteomes" id="UP000008063">
    <property type="component" value="Unassembled WGS sequence"/>
</dbReference>
<gene>
    <name evidence="3" type="ORF">SERLA73DRAFT_72413</name>
</gene>
<organism evidence="4">
    <name type="scientific">Serpula lacrymans var. lacrymans (strain S7.3)</name>
    <name type="common">Dry rot fungus</name>
    <dbReference type="NCBI Taxonomy" id="936435"/>
    <lineage>
        <taxon>Eukaryota</taxon>
        <taxon>Fungi</taxon>
        <taxon>Dikarya</taxon>
        <taxon>Basidiomycota</taxon>
        <taxon>Agaricomycotina</taxon>
        <taxon>Agaricomycetes</taxon>
        <taxon>Agaricomycetidae</taxon>
        <taxon>Boletales</taxon>
        <taxon>Coniophorineae</taxon>
        <taxon>Serpulaceae</taxon>
        <taxon>Serpula</taxon>
    </lineage>
</organism>
<dbReference type="HOGENOM" id="CLU_039423_0_0_1"/>
<dbReference type="Pfam" id="PF19189">
    <property type="entry name" value="Mtf2"/>
    <property type="match status" value="1"/>
</dbReference>
<name>F8PTY6_SERL3</name>
<reference evidence="4" key="1">
    <citation type="journal article" date="2011" name="Science">
        <title>The plant cell wall-decomposing machinery underlies the functional diversity of forest fungi.</title>
        <authorList>
            <person name="Eastwood D.C."/>
            <person name="Floudas D."/>
            <person name="Binder M."/>
            <person name="Majcherczyk A."/>
            <person name="Schneider P."/>
            <person name="Aerts A."/>
            <person name="Asiegbu F.O."/>
            <person name="Baker S.E."/>
            <person name="Barry K."/>
            <person name="Bendiksby M."/>
            <person name="Blumentritt M."/>
            <person name="Coutinho P.M."/>
            <person name="Cullen D."/>
            <person name="de Vries R.P."/>
            <person name="Gathman A."/>
            <person name="Goodell B."/>
            <person name="Henrissat B."/>
            <person name="Ihrmark K."/>
            <person name="Kauserud H."/>
            <person name="Kohler A."/>
            <person name="LaButti K."/>
            <person name="Lapidus A."/>
            <person name="Lavin J.L."/>
            <person name="Lee Y.-H."/>
            <person name="Lindquist E."/>
            <person name="Lilly W."/>
            <person name="Lucas S."/>
            <person name="Morin E."/>
            <person name="Murat C."/>
            <person name="Oguiza J.A."/>
            <person name="Park J."/>
            <person name="Pisabarro A.G."/>
            <person name="Riley R."/>
            <person name="Rosling A."/>
            <person name="Salamov A."/>
            <person name="Schmidt O."/>
            <person name="Schmutz J."/>
            <person name="Skrede I."/>
            <person name="Stenlid J."/>
            <person name="Wiebenga A."/>
            <person name="Xie X."/>
            <person name="Kuees U."/>
            <person name="Hibbett D.S."/>
            <person name="Hoffmeister D."/>
            <person name="Hoegberg N."/>
            <person name="Martin F."/>
            <person name="Grigoriev I.V."/>
            <person name="Watkinson S.C."/>
        </authorList>
    </citation>
    <scope>NUCLEOTIDE SEQUENCE [LARGE SCALE GENOMIC DNA]</scope>
    <source>
        <strain evidence="4">strain S7.3</strain>
    </source>
</reference>
<accession>F8PTY6</accession>
<dbReference type="OMA" id="FNTIFNA"/>
<evidence type="ECO:0000313" key="4">
    <source>
        <dbReference type="Proteomes" id="UP000008063"/>
    </source>
</evidence>
<dbReference type="EMBL" id="GL945479">
    <property type="protein sequence ID" value="EGN99611.1"/>
    <property type="molecule type" value="Genomic_DNA"/>
</dbReference>
<protein>
    <recommendedName>
        <fullName evidence="2">Mtf2-like C-terminal domain-containing protein</fullName>
    </recommendedName>
</protein>